<proteinExistence type="predicted"/>
<dbReference type="EMBL" id="KB206909">
    <property type="protein sequence ID" value="ELP86812.1"/>
    <property type="molecule type" value="Genomic_DNA"/>
</dbReference>
<keyword evidence="3" id="KW-1185">Reference proteome</keyword>
<evidence type="ECO:0000256" key="1">
    <source>
        <dbReference type="SAM" id="Coils"/>
    </source>
</evidence>
<dbReference type="VEuPathDB" id="AmoebaDB:EIN_517480"/>
<accession>L7FMU1</accession>
<feature type="coiled-coil region" evidence="1">
    <location>
        <begin position="119"/>
        <end position="146"/>
    </location>
</feature>
<dbReference type="RefSeq" id="XP_004253583.1">
    <property type="nucleotide sequence ID" value="XM_004253535.1"/>
</dbReference>
<dbReference type="AlphaFoldDB" id="L7FMU1"/>
<dbReference type="Proteomes" id="UP000014680">
    <property type="component" value="Unassembled WGS sequence"/>
</dbReference>
<dbReference type="KEGG" id="eiv:EIN_517480"/>
<keyword evidence="1" id="KW-0175">Coiled coil</keyword>
<sequence>MSVIHHLHNQNIFIKKTQSETCVSSIFEILLMKYRGCRGIALQETYIKIIVMEYTDILVKLLPSGELQKASKRCYNKALKRSTSSFINTTKTFKACFGRIFHIQQEAHMNEVLAHVKRRTKEKNDREELEEKLEKKSEIVRRREKAITMYLREQKDEKAQEEIDKGKI</sequence>
<reference evidence="2 3" key="1">
    <citation type="submission" date="2012-10" db="EMBL/GenBank/DDBJ databases">
        <authorList>
            <person name="Zafar N."/>
            <person name="Inman J."/>
            <person name="Hall N."/>
            <person name="Lorenzi H."/>
            <person name="Caler E."/>
        </authorList>
    </citation>
    <scope>NUCLEOTIDE SEQUENCE [LARGE SCALE GENOMIC DNA]</scope>
    <source>
        <strain evidence="2 3">IP1</strain>
    </source>
</reference>
<evidence type="ECO:0000313" key="2">
    <source>
        <dbReference type="EMBL" id="ELP86812.1"/>
    </source>
</evidence>
<dbReference type="GeneID" id="14885783"/>
<organism evidence="2 3">
    <name type="scientific">Entamoeba invadens IP1</name>
    <dbReference type="NCBI Taxonomy" id="370355"/>
    <lineage>
        <taxon>Eukaryota</taxon>
        <taxon>Amoebozoa</taxon>
        <taxon>Evosea</taxon>
        <taxon>Archamoebae</taxon>
        <taxon>Mastigamoebida</taxon>
        <taxon>Entamoebidae</taxon>
        <taxon>Entamoeba</taxon>
    </lineage>
</organism>
<evidence type="ECO:0000313" key="3">
    <source>
        <dbReference type="Proteomes" id="UP000014680"/>
    </source>
</evidence>
<name>L7FMU1_ENTIV</name>
<protein>
    <submittedName>
        <fullName evidence="2">Uncharacterized protein</fullName>
    </submittedName>
</protein>
<gene>
    <name evidence="2" type="ORF">EIN_517480</name>
</gene>